<dbReference type="PANTHER" id="PTHR42681">
    <property type="entry name" value="MALONYL-COA-ACYL CARRIER PROTEIN TRANSACYLASE, MITOCHONDRIAL"/>
    <property type="match status" value="1"/>
</dbReference>
<accession>A0ABY5TPE0</accession>
<feature type="domain" description="Malonyl-CoA:ACP transacylase (MAT)" evidence="7">
    <location>
        <begin position="8"/>
        <end position="300"/>
    </location>
</feature>
<comment type="catalytic activity">
    <reaction evidence="5 6">
        <text>holo-[ACP] + malonyl-CoA = malonyl-[ACP] + CoA</text>
        <dbReference type="Rhea" id="RHEA:41792"/>
        <dbReference type="Rhea" id="RHEA-COMP:9623"/>
        <dbReference type="Rhea" id="RHEA-COMP:9685"/>
        <dbReference type="ChEBI" id="CHEBI:57287"/>
        <dbReference type="ChEBI" id="CHEBI:57384"/>
        <dbReference type="ChEBI" id="CHEBI:64479"/>
        <dbReference type="ChEBI" id="CHEBI:78449"/>
        <dbReference type="EC" id="2.3.1.39"/>
    </reaction>
</comment>
<sequence length="311" mass="32473">MNNNLAFVFPGQGSQKIGMLADLAAANTLVEQTFGQASEVLGYDCWDLVQNGEEDAINLTERTQPILLAASVAIWRLWQQQGGPNPAAMAGHSLGEWSALVCAGAVGFADAVKIVRARGAFMQQAVPVGVGAMAAIMGIDDQIVIDACAEAAEGQVVAAVNFNAPGQVVIAGDADAVARATAICKKGGAKRAVELPVSAPFHTSLMRPAADNLAELVEATTFSAPQIKVIHNVNALTETNPQAIKTLMLEQIYKPVLWVDCVNGLAAGGAEMLIECGPGRVLNGLSKRIDRNLKSLSTDDVDSLENALTSV</sequence>
<dbReference type="SMART" id="SM00827">
    <property type="entry name" value="PKS_AT"/>
    <property type="match status" value="1"/>
</dbReference>
<dbReference type="PIRSF" id="PIRSF000446">
    <property type="entry name" value="Mct"/>
    <property type="match status" value="1"/>
</dbReference>
<evidence type="ECO:0000256" key="4">
    <source>
        <dbReference type="ARBA" id="ARBA00023315"/>
    </source>
</evidence>
<reference evidence="8" key="1">
    <citation type="submission" date="2022-08" db="EMBL/GenBank/DDBJ databases">
        <title>Catabolic pathway analysis in culturable SAR92 clade bacteria reveals their overlooked roles in DMSP degradation in coastal seas.</title>
        <authorList>
            <person name="He X."/>
            <person name="Zhang X."/>
            <person name="Zhang Y."/>
        </authorList>
    </citation>
    <scope>NUCLEOTIDE SEQUENCE</scope>
    <source>
        <strain evidence="8">H455</strain>
    </source>
</reference>
<protein>
    <recommendedName>
        <fullName evidence="2 6">Malonyl CoA-acyl carrier protein transacylase</fullName>
        <ecNumber evidence="1 6">2.3.1.39</ecNumber>
    </recommendedName>
</protein>
<evidence type="ECO:0000256" key="5">
    <source>
        <dbReference type="ARBA" id="ARBA00048462"/>
    </source>
</evidence>
<dbReference type="SUPFAM" id="SSF52151">
    <property type="entry name" value="FabD/lysophospholipase-like"/>
    <property type="match status" value="1"/>
</dbReference>
<dbReference type="InterPro" id="IPR004410">
    <property type="entry name" value="Malonyl_CoA-ACP_transAc_FabD"/>
</dbReference>
<dbReference type="SUPFAM" id="SSF55048">
    <property type="entry name" value="Probable ACP-binding domain of malonyl-CoA ACP transacylase"/>
    <property type="match status" value="1"/>
</dbReference>
<dbReference type="GO" id="GO:0004314">
    <property type="term" value="F:[acyl-carrier-protein] S-malonyltransferase activity"/>
    <property type="evidence" value="ECO:0007669"/>
    <property type="project" value="UniProtKB-EC"/>
</dbReference>
<evidence type="ECO:0000256" key="3">
    <source>
        <dbReference type="ARBA" id="ARBA00022679"/>
    </source>
</evidence>
<organism evidence="8 9">
    <name type="scientific">SAR92 clade bacterium H455</name>
    <dbReference type="NCBI Taxonomy" id="2974818"/>
    <lineage>
        <taxon>Bacteria</taxon>
        <taxon>Pseudomonadati</taxon>
        <taxon>Pseudomonadota</taxon>
        <taxon>Gammaproteobacteria</taxon>
        <taxon>Cellvibrionales</taxon>
        <taxon>Porticoccaceae</taxon>
        <taxon>SAR92 clade</taxon>
    </lineage>
</organism>
<dbReference type="InterPro" id="IPR014043">
    <property type="entry name" value="Acyl_transferase_dom"/>
</dbReference>
<evidence type="ECO:0000259" key="7">
    <source>
        <dbReference type="SMART" id="SM00827"/>
    </source>
</evidence>
<dbReference type="InterPro" id="IPR016036">
    <property type="entry name" value="Malonyl_transacylase_ACP-bd"/>
</dbReference>
<proteinExistence type="inferred from homology"/>
<keyword evidence="9" id="KW-1185">Reference proteome</keyword>
<dbReference type="InterPro" id="IPR050858">
    <property type="entry name" value="Mal-CoA-ACP_Trans/PKS_FabD"/>
</dbReference>
<keyword evidence="4 6" id="KW-0012">Acyltransferase</keyword>
<comment type="similarity">
    <text evidence="6">Belongs to the fabD family.</text>
</comment>
<dbReference type="InterPro" id="IPR016035">
    <property type="entry name" value="Acyl_Trfase/lysoPLipase"/>
</dbReference>
<gene>
    <name evidence="8" type="primary">fabD</name>
    <name evidence="8" type="ORF">NYF23_08205</name>
</gene>
<keyword evidence="3 6" id="KW-0808">Transferase</keyword>
<evidence type="ECO:0000313" key="9">
    <source>
        <dbReference type="Proteomes" id="UP001059934"/>
    </source>
</evidence>
<dbReference type="Pfam" id="PF00698">
    <property type="entry name" value="Acyl_transf_1"/>
    <property type="match status" value="1"/>
</dbReference>
<dbReference type="EMBL" id="CP103416">
    <property type="protein sequence ID" value="UVW34019.1"/>
    <property type="molecule type" value="Genomic_DNA"/>
</dbReference>
<evidence type="ECO:0000256" key="2">
    <source>
        <dbReference type="ARBA" id="ARBA00018953"/>
    </source>
</evidence>
<evidence type="ECO:0000256" key="6">
    <source>
        <dbReference type="PIRNR" id="PIRNR000446"/>
    </source>
</evidence>
<dbReference type="InterPro" id="IPR001227">
    <property type="entry name" value="Ac_transferase_dom_sf"/>
</dbReference>
<dbReference type="InterPro" id="IPR024925">
    <property type="entry name" value="Malonyl_CoA-ACP_transAc"/>
</dbReference>
<dbReference type="EC" id="2.3.1.39" evidence="1 6"/>
<dbReference type="Proteomes" id="UP001059934">
    <property type="component" value="Chromosome"/>
</dbReference>
<dbReference type="Gene3D" id="3.40.366.10">
    <property type="entry name" value="Malonyl-Coenzyme A Acyl Carrier Protein, domain 2"/>
    <property type="match status" value="1"/>
</dbReference>
<evidence type="ECO:0000313" key="8">
    <source>
        <dbReference type="EMBL" id="UVW34019.1"/>
    </source>
</evidence>
<dbReference type="NCBIfam" id="TIGR00128">
    <property type="entry name" value="fabD"/>
    <property type="match status" value="1"/>
</dbReference>
<evidence type="ECO:0000256" key="1">
    <source>
        <dbReference type="ARBA" id="ARBA00013258"/>
    </source>
</evidence>
<dbReference type="Gene3D" id="3.30.70.250">
    <property type="entry name" value="Malonyl-CoA ACP transacylase, ACP-binding"/>
    <property type="match status" value="1"/>
</dbReference>
<name>A0ABY5TPE0_9GAMM</name>
<dbReference type="PANTHER" id="PTHR42681:SF1">
    <property type="entry name" value="MALONYL-COA-ACYL CARRIER PROTEIN TRANSACYLASE, MITOCHONDRIAL"/>
    <property type="match status" value="1"/>
</dbReference>